<name>A0A202C3T3_9FLAO</name>
<dbReference type="AlphaFoldDB" id="A0A202C3T3"/>
<accession>A0A202C3T3</accession>
<proteinExistence type="predicted"/>
<keyword evidence="3" id="KW-1185">Reference proteome</keyword>
<feature type="chain" id="PRO_5011990082" evidence="1">
    <location>
        <begin position="36"/>
        <end position="318"/>
    </location>
</feature>
<feature type="signal peptide" evidence="1">
    <location>
        <begin position="1"/>
        <end position="35"/>
    </location>
</feature>
<dbReference type="Proteomes" id="UP000196355">
    <property type="component" value="Unassembled WGS sequence"/>
</dbReference>
<keyword evidence="1" id="KW-0732">Signal</keyword>
<evidence type="ECO:0000313" key="3">
    <source>
        <dbReference type="Proteomes" id="UP000196355"/>
    </source>
</evidence>
<dbReference type="SUPFAM" id="SSF52266">
    <property type="entry name" value="SGNH hydrolase"/>
    <property type="match status" value="1"/>
</dbReference>
<dbReference type="EMBL" id="MVAG01000108">
    <property type="protein sequence ID" value="OVE58245.1"/>
    <property type="molecule type" value="Genomic_DNA"/>
</dbReference>
<evidence type="ECO:0000313" key="2">
    <source>
        <dbReference type="EMBL" id="OVE58245.1"/>
    </source>
</evidence>
<evidence type="ECO:0000256" key="1">
    <source>
        <dbReference type="SAM" id="SignalP"/>
    </source>
</evidence>
<comment type="caution">
    <text evidence="2">The sequence shown here is derived from an EMBL/GenBank/DDBJ whole genome shotgun (WGS) entry which is preliminary data.</text>
</comment>
<sequence>MNLFIFSFSMKKFLFKLSFYLVGCAVVLAVLGSFADGNTDDNYMHFAVEKPENIILGDSRGSQAVQPDILEGKLHKKFDNFAINVVQSPYGKVYLEALKRKIKPNTKNGVFILTVDPWNLSVNKSFDESKDFPEKENSPLGNMYSYDMSPNYEYLLKNYPRSWFKIFSEREESGRSNTFLHKNGWLEVNVSMEKDSVQKRAEAKLKFYKEDLAKTQKISAKRIQALEDMITFLKDKGSVYLVRIPASGEIMNVENRYSPDFSQRIENISKRYHVVYFDFSSKAEDYIYTDANHMYKESGKVFTSQIADSILINSKHLK</sequence>
<organism evidence="2 3">
    <name type="scientific">Chryseobacterium mucoviscidosis</name>
    <dbReference type="NCBI Taxonomy" id="1945581"/>
    <lineage>
        <taxon>Bacteria</taxon>
        <taxon>Pseudomonadati</taxon>
        <taxon>Bacteroidota</taxon>
        <taxon>Flavobacteriia</taxon>
        <taxon>Flavobacteriales</taxon>
        <taxon>Weeksellaceae</taxon>
        <taxon>Chryseobacterium group</taxon>
        <taxon>Chryseobacterium</taxon>
    </lineage>
</organism>
<reference evidence="3" key="1">
    <citation type="submission" date="2017-02" db="EMBL/GenBank/DDBJ databases">
        <authorList>
            <person name="Tetz G."/>
            <person name="Tetz V."/>
        </authorList>
    </citation>
    <scope>NUCLEOTIDE SEQUENCE [LARGE SCALE GENOMIC DNA]</scope>
    <source>
        <strain evidence="3">VT16-26</strain>
    </source>
</reference>
<gene>
    <name evidence="2" type="ORF">B0E34_08710</name>
</gene>
<protein>
    <submittedName>
        <fullName evidence="2">Uncharacterized protein</fullName>
    </submittedName>
</protein>